<comment type="subcellular location">
    <subcellularLocation>
        <location evidence="1">Cell inner membrane</location>
        <topology evidence="1">Multi-pass membrane protein</topology>
    </subcellularLocation>
</comment>
<evidence type="ECO:0000313" key="17">
    <source>
        <dbReference type="EMBL" id="TWU62255.1"/>
    </source>
</evidence>
<dbReference type="Gene3D" id="1.10.287.910">
    <property type="entry name" value="bacterial mercury transporter, merf"/>
    <property type="match status" value="1"/>
</dbReference>
<keyword evidence="12 15" id="KW-0472">Membrane</keyword>
<evidence type="ECO:0000259" key="16">
    <source>
        <dbReference type="PROSITE" id="PS50846"/>
    </source>
</evidence>
<dbReference type="InterPro" id="IPR040890">
    <property type="entry name" value="Znf_CopZ"/>
</dbReference>
<keyword evidence="11 15" id="KW-1133">Transmembrane helix</keyword>
<evidence type="ECO:0000256" key="10">
    <source>
        <dbReference type="ARBA" id="ARBA00022914"/>
    </source>
</evidence>
<accession>A0A5C6FJ37</accession>
<evidence type="ECO:0000256" key="12">
    <source>
        <dbReference type="ARBA" id="ARBA00023136"/>
    </source>
</evidence>
<evidence type="ECO:0000256" key="2">
    <source>
        <dbReference type="ARBA" id="ARBA00008224"/>
    </source>
</evidence>
<evidence type="ECO:0000256" key="4">
    <source>
        <dbReference type="ARBA" id="ARBA00022448"/>
    </source>
</evidence>
<dbReference type="InterPro" id="IPR036163">
    <property type="entry name" value="HMA_dom_sf"/>
</dbReference>
<evidence type="ECO:0000256" key="6">
    <source>
        <dbReference type="ARBA" id="ARBA00022475"/>
    </source>
</evidence>
<evidence type="ECO:0000313" key="18">
    <source>
        <dbReference type="Proteomes" id="UP000316476"/>
    </source>
</evidence>
<keyword evidence="10" id="KW-0476">Mercury</keyword>
<comment type="caution">
    <text evidence="17">The sequence shown here is derived from an EMBL/GenBank/DDBJ whole genome shotgun (WGS) entry which is preliminary data.</text>
</comment>
<dbReference type="InterPro" id="IPR003457">
    <property type="entry name" value="Transprt_MerT"/>
</dbReference>
<dbReference type="Gene3D" id="3.30.70.100">
    <property type="match status" value="1"/>
</dbReference>
<keyword evidence="7" id="KW-0997">Cell inner membrane</keyword>
<evidence type="ECO:0000256" key="15">
    <source>
        <dbReference type="SAM" id="Phobius"/>
    </source>
</evidence>
<evidence type="ECO:0000256" key="1">
    <source>
        <dbReference type="ARBA" id="ARBA00004429"/>
    </source>
</evidence>
<dbReference type="Gene3D" id="1.10.10.1100">
    <property type="entry name" value="BFD-like [2Fe-2S]-binding domain"/>
    <property type="match status" value="1"/>
</dbReference>
<evidence type="ECO:0000256" key="9">
    <source>
        <dbReference type="ARBA" id="ARBA00022723"/>
    </source>
</evidence>
<feature type="transmembrane region" description="Helical" evidence="15">
    <location>
        <begin position="229"/>
        <end position="250"/>
    </location>
</feature>
<name>A0A5C6FJ37_9PLAN</name>
<dbReference type="EMBL" id="SJPZ01000002">
    <property type="protein sequence ID" value="TWU62255.1"/>
    <property type="molecule type" value="Genomic_DNA"/>
</dbReference>
<comment type="similarity">
    <text evidence="2">Belongs to the MerT family.</text>
</comment>
<feature type="transmembrane region" description="Helical" evidence="15">
    <location>
        <begin position="197"/>
        <end position="223"/>
    </location>
</feature>
<dbReference type="Pfam" id="PF02411">
    <property type="entry name" value="MerT"/>
    <property type="match status" value="1"/>
</dbReference>
<dbReference type="Gene3D" id="2.20.25.270">
    <property type="match status" value="1"/>
</dbReference>
<feature type="transmembrane region" description="Helical" evidence="15">
    <location>
        <begin position="291"/>
        <end position="314"/>
    </location>
</feature>
<organism evidence="17 18">
    <name type="scientific">Crateriforma conspicua</name>
    <dbReference type="NCBI Taxonomy" id="2527996"/>
    <lineage>
        <taxon>Bacteria</taxon>
        <taxon>Pseudomonadati</taxon>
        <taxon>Planctomycetota</taxon>
        <taxon>Planctomycetia</taxon>
        <taxon>Planctomycetales</taxon>
        <taxon>Planctomycetaceae</taxon>
        <taxon>Crateriforma</taxon>
    </lineage>
</organism>
<comment type="function">
    <text evidence="14">Involved in mercury resistance. Probably transfers a mercuric ion from the periplasmic Hg(2+)-binding protein MerP to the cytoplasmic mercuric reductase MerA.</text>
</comment>
<evidence type="ECO:0000256" key="13">
    <source>
        <dbReference type="ARBA" id="ARBA00030934"/>
    </source>
</evidence>
<dbReference type="PROSITE" id="PS50846">
    <property type="entry name" value="HMA_2"/>
    <property type="match status" value="1"/>
</dbReference>
<dbReference type="Pfam" id="PF00403">
    <property type="entry name" value="HMA"/>
    <property type="match status" value="1"/>
</dbReference>
<dbReference type="SUPFAM" id="SSF55008">
    <property type="entry name" value="HMA, heavy metal-associated domain"/>
    <property type="match status" value="1"/>
</dbReference>
<keyword evidence="4" id="KW-0813">Transport</keyword>
<feature type="domain" description="HMA" evidence="16">
    <location>
        <begin position="327"/>
        <end position="394"/>
    </location>
</feature>
<proteinExistence type="inferred from homology"/>
<dbReference type="Pfam" id="PF18423">
    <property type="entry name" value="zf_CopZ"/>
    <property type="match status" value="1"/>
</dbReference>
<dbReference type="RefSeq" id="WP_197137936.1">
    <property type="nucleotide sequence ID" value="NZ_SJPZ01000002.1"/>
</dbReference>
<reference evidence="17 18" key="1">
    <citation type="submission" date="2019-02" db="EMBL/GenBank/DDBJ databases">
        <title>Deep-cultivation of Planctomycetes and their phenomic and genomic characterization uncovers novel biology.</title>
        <authorList>
            <person name="Wiegand S."/>
            <person name="Jogler M."/>
            <person name="Boedeker C."/>
            <person name="Pinto D."/>
            <person name="Vollmers J."/>
            <person name="Rivas-Marin E."/>
            <person name="Kohn T."/>
            <person name="Peeters S.H."/>
            <person name="Heuer A."/>
            <person name="Rast P."/>
            <person name="Oberbeckmann S."/>
            <person name="Bunk B."/>
            <person name="Jeske O."/>
            <person name="Meyerdierks A."/>
            <person name="Storesund J.E."/>
            <person name="Kallscheuer N."/>
            <person name="Luecker S."/>
            <person name="Lage O.M."/>
            <person name="Pohl T."/>
            <person name="Merkel B.J."/>
            <person name="Hornburger P."/>
            <person name="Mueller R.-W."/>
            <person name="Bruemmer F."/>
            <person name="Labrenz M."/>
            <person name="Spormann A.M."/>
            <person name="Op Den Camp H."/>
            <person name="Overmann J."/>
            <person name="Amann R."/>
            <person name="Jetten M.S.M."/>
            <person name="Mascher T."/>
            <person name="Medema M.H."/>
            <person name="Devos D.P."/>
            <person name="Kaster A.-K."/>
            <person name="Ovreas L."/>
            <person name="Rohde M."/>
            <person name="Galperin M.Y."/>
            <person name="Jogler C."/>
        </authorList>
    </citation>
    <scope>NUCLEOTIDE SEQUENCE [LARGE SCALE GENOMIC DNA]</scope>
    <source>
        <strain evidence="17 18">V7</strain>
    </source>
</reference>
<dbReference type="Proteomes" id="UP000316476">
    <property type="component" value="Unassembled WGS sequence"/>
</dbReference>
<dbReference type="InterPro" id="IPR017969">
    <property type="entry name" value="Heavy-metal-associated_CS"/>
</dbReference>
<dbReference type="InterPro" id="IPR041854">
    <property type="entry name" value="BFD-like_2Fe2S-bd_dom_sf"/>
</dbReference>
<dbReference type="CDD" id="cd00371">
    <property type="entry name" value="HMA"/>
    <property type="match status" value="1"/>
</dbReference>
<evidence type="ECO:0000256" key="5">
    <source>
        <dbReference type="ARBA" id="ARBA00022466"/>
    </source>
</evidence>
<evidence type="ECO:0000256" key="3">
    <source>
        <dbReference type="ARBA" id="ARBA00017053"/>
    </source>
</evidence>
<dbReference type="InterPro" id="IPR006121">
    <property type="entry name" value="HMA_dom"/>
</dbReference>
<protein>
    <recommendedName>
        <fullName evidence="3">Mercuric transport protein MerT</fullName>
    </recommendedName>
    <alternativeName>
        <fullName evidence="13">Mercury ion transport protein</fullName>
    </alternativeName>
</protein>
<dbReference type="GO" id="GO:0005886">
    <property type="term" value="C:plasma membrane"/>
    <property type="evidence" value="ECO:0007669"/>
    <property type="project" value="UniProtKB-SubCell"/>
</dbReference>
<dbReference type="PROSITE" id="PS01047">
    <property type="entry name" value="HMA_1"/>
    <property type="match status" value="1"/>
</dbReference>
<keyword evidence="6" id="KW-1003">Cell membrane</keyword>
<evidence type="ECO:0000256" key="8">
    <source>
        <dbReference type="ARBA" id="ARBA00022692"/>
    </source>
</evidence>
<keyword evidence="9" id="KW-0479">Metal-binding</keyword>
<evidence type="ECO:0000256" key="11">
    <source>
        <dbReference type="ARBA" id="ARBA00022989"/>
    </source>
</evidence>
<evidence type="ECO:0000256" key="7">
    <source>
        <dbReference type="ARBA" id="ARBA00022519"/>
    </source>
</evidence>
<dbReference type="GO" id="GO:0046872">
    <property type="term" value="F:metal ion binding"/>
    <property type="evidence" value="ECO:0007669"/>
    <property type="project" value="UniProtKB-KW"/>
</dbReference>
<dbReference type="CDD" id="cd10141">
    <property type="entry name" value="CopZ-like_Fer2_BFD-like"/>
    <property type="match status" value="1"/>
</dbReference>
<sequence>MNKREETTTKVECPSCGYKAKRVSTSTIGALLDDELAEQYVTDSQSCCATEGAGCASIKEDTGWRFCPSQNCDVVYFTEQGDRQFTKSQLKVSVGVKESSGERPLCYCFGHSVGSIKEELGTKNRSDALDDIRARMKDPGCHCETSNPSGSCCLGSVTKGIAIAQEEMRMHDSTVTLASTTKSSTGRGEVIAKIGTIVSAFMASACCWLPLIMLAIGVSGAGIAATLEMYRPLFIVITFGFLGAAFYFTYRPKIASAEAEHDCCPTESAKAEDCCAPTGKHRFSMMALNKVMLWGVTVLAVAFLFFPSYVGMFLRVGDDAALSESMNQAVFKIEGMTCEGCSNILAESIRAVPGILAVNVNFEAGEATVGAETCCAVPEIEVLEAIKLAGFKGKQLSLKK</sequence>
<keyword evidence="5" id="KW-0475">Mercuric resistance</keyword>
<keyword evidence="8 15" id="KW-0812">Transmembrane</keyword>
<dbReference type="AlphaFoldDB" id="A0A5C6FJ37"/>
<dbReference type="GO" id="GO:0015097">
    <property type="term" value="F:mercury ion transmembrane transporter activity"/>
    <property type="evidence" value="ECO:0007669"/>
    <property type="project" value="InterPro"/>
</dbReference>
<evidence type="ECO:0000256" key="14">
    <source>
        <dbReference type="ARBA" id="ARBA00045720"/>
    </source>
</evidence>
<gene>
    <name evidence="17" type="ORF">V7x_39840</name>
</gene>